<dbReference type="OrthoDB" id="9813491at2"/>
<dbReference type="RefSeq" id="WP_110937005.1">
    <property type="nucleotide sequence ID" value="NZ_KZ614146.1"/>
</dbReference>
<evidence type="ECO:0000313" key="3">
    <source>
        <dbReference type="Proteomes" id="UP000281498"/>
    </source>
</evidence>
<reference evidence="2 3" key="1">
    <citation type="submission" date="2017-10" db="EMBL/GenBank/DDBJ databases">
        <title>Bacillus sp. nov., a halophilic bacterium isolated from a Keqin Lake.</title>
        <authorList>
            <person name="Wang H."/>
        </authorList>
    </citation>
    <scope>NUCLEOTIDE SEQUENCE [LARGE SCALE GENOMIC DNA]</scope>
    <source>
        <strain evidence="2 3">KCTC 13187</strain>
    </source>
</reference>
<dbReference type="GO" id="GO:0016787">
    <property type="term" value="F:hydrolase activity"/>
    <property type="evidence" value="ECO:0007669"/>
    <property type="project" value="UniProtKB-KW"/>
</dbReference>
<gene>
    <name evidence="2" type="ORF">CR203_16585</name>
</gene>
<accession>A0A3A9K950</accession>
<keyword evidence="2" id="KW-0378">Hydrolase</keyword>
<dbReference type="Proteomes" id="UP000281498">
    <property type="component" value="Unassembled WGS sequence"/>
</dbReference>
<dbReference type="EMBL" id="PDOE01000008">
    <property type="protein sequence ID" value="RKL66173.1"/>
    <property type="molecule type" value="Genomic_DNA"/>
</dbReference>
<dbReference type="InterPro" id="IPR038735">
    <property type="entry name" value="MSMEG_1276-like_NTP-PPase_dom"/>
</dbReference>
<evidence type="ECO:0000313" key="2">
    <source>
        <dbReference type="EMBL" id="RKL66173.1"/>
    </source>
</evidence>
<comment type="caution">
    <text evidence="2">The sequence shown here is derived from an EMBL/GenBank/DDBJ whole genome shotgun (WGS) entry which is preliminary data.</text>
</comment>
<proteinExistence type="predicted"/>
<organism evidence="2 3">
    <name type="scientific">Salipaludibacillus neizhouensis</name>
    <dbReference type="NCBI Taxonomy" id="885475"/>
    <lineage>
        <taxon>Bacteria</taxon>
        <taxon>Bacillati</taxon>
        <taxon>Bacillota</taxon>
        <taxon>Bacilli</taxon>
        <taxon>Bacillales</taxon>
        <taxon>Bacillaceae</taxon>
    </lineage>
</organism>
<keyword evidence="1" id="KW-0175">Coiled coil</keyword>
<keyword evidence="3" id="KW-1185">Reference proteome</keyword>
<name>A0A3A9K950_9BACI</name>
<protein>
    <submittedName>
        <fullName evidence="2">Phosphoribosyl-ATP pyrophosphohydrolase</fullName>
    </submittedName>
</protein>
<dbReference type="CDD" id="cd11532">
    <property type="entry name" value="NTP-PPase_COG4997"/>
    <property type="match status" value="1"/>
</dbReference>
<dbReference type="SUPFAM" id="SSF101386">
    <property type="entry name" value="all-alpha NTP pyrophosphatases"/>
    <property type="match status" value="1"/>
</dbReference>
<sequence>MPIYNKLVRDRIPEIIKMNGQPVSYRRIVGEEFLKEAKRKLEEEMKEYLEAQNSEQAIEELADLLEIIYCLAERHGHSKAELEIIREYKSDRRGAFLEGWFLEKVGESD</sequence>
<dbReference type="AlphaFoldDB" id="A0A3A9K950"/>
<evidence type="ECO:0000256" key="1">
    <source>
        <dbReference type="SAM" id="Coils"/>
    </source>
</evidence>
<feature type="coiled-coil region" evidence="1">
    <location>
        <begin position="31"/>
        <end position="61"/>
    </location>
</feature>